<sequence length="628" mass="70564">MAIDPKEKASDLSQIIKQSWTRCEQLGLHQSGQPDVKQLPRYDQELLNEEYKGLIDTTHSEVLPYYENILSNTQCLILLADSHGNALNRWGKPRFLTKQNSPVFQKGVNWTENHLGTNSIGTVLESGDAVQVQRDEHYFRTYRFMIGSACPIYDANRKLIGVLDVSSDAYLPQAHTFGMVKLMAQGIENRLIVSQFGKTNYLASFNTNADNLDSQWSGLIAFNEDGVIISANKRAELILNTQLALVDVSSIFDMSLNDIKNLPDQVPVCFQAIGKYRMHAIVKSPSVISIQTPNFEKKALPKTDKNFIALDDFSSGDERIERCVEQAKRVIDKDIPILIHGETGVGKEVFVKALHQFSDRKRCPLVAVNCAAIPSELAESELFGYVKGAFTGASEKGAPGLIRNANTGTLFLDEIGEMPLKLQGRLLRVLQERSVTPLGSSQSYPVDIKLISATNKSLRENVANGLFRQDLYYRVSGLNIELPPLRERADKIQLFSKINQMYKEQHQPAQLSPRVIELFYNHPWPGNVRQLVSVIQIALAMCDEGMIQEWHLPDDFFADLNTTSSLPATTLLQTKRRSQASQEPESDPLNETIRVYNDTHQNISKTARLLSVSRNTVYKRLKNADVIK</sequence>
<dbReference type="Gene3D" id="3.40.50.300">
    <property type="entry name" value="P-loop containing nucleotide triphosphate hydrolases"/>
    <property type="match status" value="1"/>
</dbReference>
<keyword evidence="5" id="KW-0804">Transcription</keyword>
<dbReference type="InterPro" id="IPR003593">
    <property type="entry name" value="AAA+_ATPase"/>
</dbReference>
<dbReference type="Pfam" id="PF00158">
    <property type="entry name" value="Sigma54_activat"/>
    <property type="match status" value="1"/>
</dbReference>
<dbReference type="GO" id="GO:0003677">
    <property type="term" value="F:DNA binding"/>
    <property type="evidence" value="ECO:0007669"/>
    <property type="project" value="UniProtKB-KW"/>
</dbReference>
<dbReference type="InterPro" id="IPR029016">
    <property type="entry name" value="GAF-like_dom_sf"/>
</dbReference>
<keyword evidence="3" id="KW-0805">Transcription regulation</keyword>
<keyword evidence="2" id="KW-0067">ATP-binding</keyword>
<evidence type="ECO:0000313" key="8">
    <source>
        <dbReference type="Proteomes" id="UP000006251"/>
    </source>
</evidence>
<accession>K6ZA45</accession>
<dbReference type="Proteomes" id="UP000006251">
    <property type="component" value="Unassembled WGS sequence"/>
</dbReference>
<dbReference type="InterPro" id="IPR003018">
    <property type="entry name" value="GAF"/>
</dbReference>
<dbReference type="EMBL" id="BAEQ01000009">
    <property type="protein sequence ID" value="GAC27247.1"/>
    <property type="molecule type" value="Genomic_DNA"/>
</dbReference>
<dbReference type="InterPro" id="IPR009057">
    <property type="entry name" value="Homeodomain-like_sf"/>
</dbReference>
<dbReference type="PROSITE" id="PS00676">
    <property type="entry name" value="SIGMA54_INTERACT_2"/>
    <property type="match status" value="1"/>
</dbReference>
<dbReference type="RefSeq" id="WP_006008627.1">
    <property type="nucleotide sequence ID" value="NZ_AUAV01000016.1"/>
</dbReference>
<dbReference type="PROSITE" id="PS50045">
    <property type="entry name" value="SIGMA54_INTERACT_4"/>
    <property type="match status" value="1"/>
</dbReference>
<dbReference type="CDD" id="cd00009">
    <property type="entry name" value="AAA"/>
    <property type="match status" value="1"/>
</dbReference>
<dbReference type="GO" id="GO:0006355">
    <property type="term" value="P:regulation of DNA-templated transcription"/>
    <property type="evidence" value="ECO:0007669"/>
    <property type="project" value="InterPro"/>
</dbReference>
<dbReference type="InterPro" id="IPR027417">
    <property type="entry name" value="P-loop_NTPase"/>
</dbReference>
<dbReference type="InterPro" id="IPR002078">
    <property type="entry name" value="Sigma_54_int"/>
</dbReference>
<dbReference type="PROSITE" id="PS00675">
    <property type="entry name" value="SIGMA54_INTERACT_1"/>
    <property type="match status" value="1"/>
</dbReference>
<protein>
    <submittedName>
        <fullName evidence="7">Sigma-54 specific transcriptional regulator containing GAF and fis DNA-binding domains</fullName>
    </submittedName>
</protein>
<evidence type="ECO:0000256" key="5">
    <source>
        <dbReference type="ARBA" id="ARBA00023163"/>
    </source>
</evidence>
<comment type="caution">
    <text evidence="7">The sequence shown here is derived from an EMBL/GenBank/DDBJ whole genome shotgun (WGS) entry which is preliminary data.</text>
</comment>
<dbReference type="SUPFAM" id="SSF52540">
    <property type="entry name" value="P-loop containing nucleoside triphosphate hydrolases"/>
    <property type="match status" value="1"/>
</dbReference>
<evidence type="ECO:0000256" key="3">
    <source>
        <dbReference type="ARBA" id="ARBA00023015"/>
    </source>
</evidence>
<dbReference type="Pfam" id="PF25601">
    <property type="entry name" value="AAA_lid_14"/>
    <property type="match status" value="1"/>
</dbReference>
<dbReference type="InterPro" id="IPR058031">
    <property type="entry name" value="AAA_lid_NorR"/>
</dbReference>
<dbReference type="SMART" id="SM00382">
    <property type="entry name" value="AAA"/>
    <property type="match status" value="1"/>
</dbReference>
<dbReference type="PANTHER" id="PTHR32071">
    <property type="entry name" value="TRANSCRIPTIONAL REGULATORY PROTEIN"/>
    <property type="match status" value="1"/>
</dbReference>
<dbReference type="PANTHER" id="PTHR32071:SF77">
    <property type="entry name" value="TRANSCRIPTIONAL REGULATORY PROTEIN"/>
    <property type="match status" value="1"/>
</dbReference>
<keyword evidence="8" id="KW-1185">Reference proteome</keyword>
<gene>
    <name evidence="7" type="ORF">GPAL_0367</name>
</gene>
<dbReference type="FunFam" id="3.40.50.300:FF:000006">
    <property type="entry name" value="DNA-binding transcriptional regulator NtrC"/>
    <property type="match status" value="1"/>
</dbReference>
<dbReference type="InterPro" id="IPR025736">
    <property type="entry name" value="PucR_C-HTH_dom"/>
</dbReference>
<evidence type="ECO:0000259" key="6">
    <source>
        <dbReference type="PROSITE" id="PS50045"/>
    </source>
</evidence>
<dbReference type="Gene3D" id="1.10.8.60">
    <property type="match status" value="1"/>
</dbReference>
<dbReference type="AlphaFoldDB" id="K6ZA45"/>
<dbReference type="Pfam" id="PF13556">
    <property type="entry name" value="HTH_30"/>
    <property type="match status" value="1"/>
</dbReference>
<evidence type="ECO:0000256" key="2">
    <source>
        <dbReference type="ARBA" id="ARBA00022840"/>
    </source>
</evidence>
<dbReference type="InterPro" id="IPR025662">
    <property type="entry name" value="Sigma_54_int_dom_ATP-bd_1"/>
</dbReference>
<reference evidence="8" key="1">
    <citation type="journal article" date="2014" name="Environ. Microbiol.">
        <title>Comparative genomics of the marine bacterial genus Glaciecola reveals the high degree of genomic diversity and genomic characteristic for cold adaptation.</title>
        <authorList>
            <person name="Qin Q.L."/>
            <person name="Xie B.B."/>
            <person name="Yu Y."/>
            <person name="Shu Y.L."/>
            <person name="Rong J.C."/>
            <person name="Zhang Y.J."/>
            <person name="Zhao D.L."/>
            <person name="Chen X.L."/>
            <person name="Zhang X.Y."/>
            <person name="Chen B."/>
            <person name="Zhou B.C."/>
            <person name="Zhang Y.Z."/>
        </authorList>
    </citation>
    <scope>NUCLEOTIDE SEQUENCE [LARGE SCALE GENOMIC DNA]</scope>
    <source>
        <strain evidence="8">ACAM 615</strain>
    </source>
</reference>
<keyword evidence="4 7" id="KW-0238">DNA-binding</keyword>
<dbReference type="Gene3D" id="1.10.10.60">
    <property type="entry name" value="Homeodomain-like"/>
    <property type="match status" value="1"/>
</dbReference>
<dbReference type="Gene3D" id="3.30.450.40">
    <property type="match status" value="1"/>
</dbReference>
<proteinExistence type="predicted"/>
<organism evidence="7 8">
    <name type="scientific">Brumicola pallidula DSM 14239 = ACAM 615</name>
    <dbReference type="NCBI Taxonomy" id="1121922"/>
    <lineage>
        <taxon>Bacteria</taxon>
        <taxon>Pseudomonadati</taxon>
        <taxon>Pseudomonadota</taxon>
        <taxon>Gammaproteobacteria</taxon>
        <taxon>Alteromonadales</taxon>
        <taxon>Alteromonadaceae</taxon>
        <taxon>Brumicola</taxon>
    </lineage>
</organism>
<evidence type="ECO:0000256" key="4">
    <source>
        <dbReference type="ARBA" id="ARBA00023125"/>
    </source>
</evidence>
<dbReference type="OrthoDB" id="9804019at2"/>
<feature type="domain" description="Sigma-54 factor interaction" evidence="6">
    <location>
        <begin position="313"/>
        <end position="540"/>
    </location>
</feature>
<keyword evidence="1" id="KW-0547">Nucleotide-binding</keyword>
<name>K6ZA45_9ALTE</name>
<dbReference type="GO" id="GO:0005524">
    <property type="term" value="F:ATP binding"/>
    <property type="evidence" value="ECO:0007669"/>
    <property type="project" value="UniProtKB-KW"/>
</dbReference>
<dbReference type="SUPFAM" id="SSF46689">
    <property type="entry name" value="Homeodomain-like"/>
    <property type="match status" value="1"/>
</dbReference>
<evidence type="ECO:0000256" key="1">
    <source>
        <dbReference type="ARBA" id="ARBA00022741"/>
    </source>
</evidence>
<dbReference type="InterPro" id="IPR025943">
    <property type="entry name" value="Sigma_54_int_dom_ATP-bd_2"/>
</dbReference>
<evidence type="ECO:0000313" key="7">
    <source>
        <dbReference type="EMBL" id="GAC27247.1"/>
    </source>
</evidence>
<dbReference type="Pfam" id="PF01590">
    <property type="entry name" value="GAF"/>
    <property type="match status" value="1"/>
</dbReference>